<dbReference type="AlphaFoldDB" id="A0A224YEC2"/>
<name>A0A224YEC2_9ACAR</name>
<protein>
    <submittedName>
        <fullName evidence="1">Uncharacterized protein</fullName>
    </submittedName>
</protein>
<organism evidence="1">
    <name type="scientific">Rhipicephalus zambeziensis</name>
    <dbReference type="NCBI Taxonomy" id="60191"/>
    <lineage>
        <taxon>Eukaryota</taxon>
        <taxon>Metazoa</taxon>
        <taxon>Ecdysozoa</taxon>
        <taxon>Arthropoda</taxon>
        <taxon>Chelicerata</taxon>
        <taxon>Arachnida</taxon>
        <taxon>Acari</taxon>
        <taxon>Parasitiformes</taxon>
        <taxon>Ixodida</taxon>
        <taxon>Ixodoidea</taxon>
        <taxon>Ixodidae</taxon>
        <taxon>Rhipicephalinae</taxon>
        <taxon>Rhipicephalus</taxon>
        <taxon>Rhipicephalus</taxon>
    </lineage>
</organism>
<reference evidence="1" key="1">
    <citation type="journal article" date="2017" name="Parasit. Vectors">
        <title>Sialotranscriptomics of Rhipicephalus zambeziensis reveals intricate expression profiles of secretory proteins and suggests tight temporal transcriptional regulation during blood-feeding.</title>
        <authorList>
            <person name="de Castro M.H."/>
            <person name="de Klerk D."/>
            <person name="Pienaar R."/>
            <person name="Rees D.J.G."/>
            <person name="Mans B.J."/>
        </authorList>
    </citation>
    <scope>NUCLEOTIDE SEQUENCE</scope>
    <source>
        <tissue evidence="1">Salivary glands</tissue>
    </source>
</reference>
<proteinExistence type="predicted"/>
<accession>A0A224YEC2</accession>
<evidence type="ECO:0000313" key="1">
    <source>
        <dbReference type="EMBL" id="MAA12771.1"/>
    </source>
</evidence>
<sequence length="113" mass="12912">MIALKLGILQAPVTSLECGHMTRAVPSPLSFNCRCTFDYIDKFFTSELLNNRSSTKMQPAGVMLAHCSQFITWLMQMHVRLNILSLFSLLLEKLCKTLSRKGNCSCFQQNHRR</sequence>
<dbReference type="EMBL" id="GFPF01001625">
    <property type="protein sequence ID" value="MAA12771.1"/>
    <property type="molecule type" value="Transcribed_RNA"/>
</dbReference>